<keyword evidence="1" id="KW-0812">Transmembrane</keyword>
<dbReference type="EMBL" id="CP002581">
    <property type="protein sequence ID" value="AJK50316.1"/>
    <property type="molecule type" value="Genomic_DNA"/>
</dbReference>
<feature type="transmembrane region" description="Helical" evidence="1">
    <location>
        <begin position="62"/>
        <end position="82"/>
    </location>
</feature>
<keyword evidence="1" id="KW-0472">Membrane</keyword>
<sequence length="288" mass="29420">MAILMGLISALCWGSTDFMAGQAARQVGVTRSLFYSQSFGFLLLTAVLAFRPASLRIAAIDTGLLIAIVAAICNLVAMAALLKALSIGKASVVAPIVSLYGAVTTLLAVLGGQSVTGMTVAGLALCIVGASLASMSKSSGGKAESPGSIGFAMLSALAFGLGFWLQGAFAVKSLGVLGALWIYYLTAVVILFLLLVGKRKLVAPPGSIVVLLMSISLFSLVGFFSLAFGATTGHVAIVTVLSSLASGVTVLLGFFIRHERPSQAQWTGIVAIIVGVVLLKLTPQLLAA</sequence>
<feature type="domain" description="EamA" evidence="2">
    <location>
        <begin position="149"/>
        <end position="279"/>
    </location>
</feature>
<dbReference type="KEGG" id="bpla:bpln_2g22820"/>
<dbReference type="HOGENOM" id="CLU_082109_1_0_4"/>
<dbReference type="InterPro" id="IPR000620">
    <property type="entry name" value="EamA_dom"/>
</dbReference>
<feature type="domain" description="EamA" evidence="2">
    <location>
        <begin position="2"/>
        <end position="134"/>
    </location>
</feature>
<dbReference type="RefSeq" id="WP_042628619.1">
    <property type="nucleotide sequence ID" value="NZ_BSTO01000020.1"/>
</dbReference>
<evidence type="ECO:0000256" key="1">
    <source>
        <dbReference type="SAM" id="Phobius"/>
    </source>
</evidence>
<feature type="transmembrane region" description="Helical" evidence="1">
    <location>
        <begin position="234"/>
        <end position="256"/>
    </location>
</feature>
<reference evidence="3 4" key="2">
    <citation type="journal article" date="2016" name="Appl. Microbiol. Biotechnol.">
        <title>Mutations improving production and secretion of extracellular lipase by Burkholderia glumae PG1.</title>
        <authorList>
            <person name="Knapp A."/>
            <person name="Voget S."/>
            <person name="Gao R."/>
            <person name="Zaburannyi N."/>
            <person name="Krysciak D."/>
            <person name="Breuer M."/>
            <person name="Hauer B."/>
            <person name="Streit W.R."/>
            <person name="Muller R."/>
            <person name="Daniel R."/>
            <person name="Jaeger K.E."/>
        </authorList>
    </citation>
    <scope>NUCLEOTIDE SEQUENCE [LARGE SCALE GENOMIC DNA]</scope>
    <source>
        <strain evidence="3 4">PG1</strain>
    </source>
</reference>
<keyword evidence="4" id="KW-1185">Reference proteome</keyword>
<dbReference type="AlphaFoldDB" id="A0A0B6SDL6"/>
<reference evidence="4" key="1">
    <citation type="submission" date="2011-03" db="EMBL/GenBank/DDBJ databases">
        <authorList>
            <person name="Voget S."/>
            <person name="Streit W.R."/>
            <person name="Jaeger K.E."/>
            <person name="Daniel R."/>
        </authorList>
    </citation>
    <scope>NUCLEOTIDE SEQUENCE [LARGE SCALE GENOMIC DNA]</scope>
    <source>
        <strain evidence="4">PG1</strain>
    </source>
</reference>
<feature type="transmembrane region" description="Helical" evidence="1">
    <location>
        <begin position="175"/>
        <end position="196"/>
    </location>
</feature>
<feature type="transmembrane region" description="Helical" evidence="1">
    <location>
        <begin position="149"/>
        <end position="169"/>
    </location>
</feature>
<dbReference type="KEGG" id="bgp:BGL_2c22570"/>
<evidence type="ECO:0000313" key="3">
    <source>
        <dbReference type="EMBL" id="AJK50316.1"/>
    </source>
</evidence>
<feature type="transmembrane region" description="Helical" evidence="1">
    <location>
        <begin position="102"/>
        <end position="128"/>
    </location>
</feature>
<accession>A0A0B6SDL6</accession>
<gene>
    <name evidence="3" type="ORF">BGL_2c22570</name>
</gene>
<organism evidence="3 4">
    <name type="scientific">Burkholderia plantarii</name>
    <dbReference type="NCBI Taxonomy" id="41899"/>
    <lineage>
        <taxon>Bacteria</taxon>
        <taxon>Pseudomonadati</taxon>
        <taxon>Pseudomonadota</taxon>
        <taxon>Betaproteobacteria</taxon>
        <taxon>Burkholderiales</taxon>
        <taxon>Burkholderiaceae</taxon>
        <taxon>Burkholderia</taxon>
    </lineage>
</organism>
<feature type="transmembrane region" description="Helical" evidence="1">
    <location>
        <begin position="208"/>
        <end position="228"/>
    </location>
</feature>
<dbReference type="SUPFAM" id="SSF103481">
    <property type="entry name" value="Multidrug resistance efflux transporter EmrE"/>
    <property type="match status" value="2"/>
</dbReference>
<keyword evidence="1" id="KW-1133">Transmembrane helix</keyword>
<evidence type="ECO:0000313" key="4">
    <source>
        <dbReference type="Proteomes" id="UP000031838"/>
    </source>
</evidence>
<feature type="transmembrane region" description="Helical" evidence="1">
    <location>
        <begin position="33"/>
        <end position="50"/>
    </location>
</feature>
<protein>
    <recommendedName>
        <fullName evidence="2">EamA domain-containing protein</fullName>
    </recommendedName>
</protein>
<dbReference type="Proteomes" id="UP000031838">
    <property type="component" value="Chromosome 2"/>
</dbReference>
<name>A0A0B6SDL6_BURPL</name>
<evidence type="ECO:0000259" key="2">
    <source>
        <dbReference type="Pfam" id="PF00892"/>
    </source>
</evidence>
<dbReference type="Pfam" id="PF00892">
    <property type="entry name" value="EamA"/>
    <property type="match status" value="2"/>
</dbReference>
<proteinExistence type="predicted"/>
<feature type="transmembrane region" description="Helical" evidence="1">
    <location>
        <begin position="268"/>
        <end position="287"/>
    </location>
</feature>
<dbReference type="GO" id="GO:0016020">
    <property type="term" value="C:membrane"/>
    <property type="evidence" value="ECO:0007669"/>
    <property type="project" value="InterPro"/>
</dbReference>
<dbReference type="InterPro" id="IPR037185">
    <property type="entry name" value="EmrE-like"/>
</dbReference>